<feature type="signal peptide" evidence="5">
    <location>
        <begin position="1"/>
        <end position="27"/>
    </location>
</feature>
<evidence type="ECO:0000256" key="5">
    <source>
        <dbReference type="SAM" id="SignalP"/>
    </source>
</evidence>
<dbReference type="PANTHER" id="PTHR47966">
    <property type="entry name" value="BETA-SITE APP-CLEAVING ENZYME, ISOFORM A-RELATED"/>
    <property type="match status" value="1"/>
</dbReference>
<dbReference type="OrthoDB" id="465207at2759"/>
<feature type="chain" id="PRO_5029810672" description="Peptidase A1 domain-containing protein" evidence="5">
    <location>
        <begin position="28"/>
        <end position="354"/>
    </location>
</feature>
<reference evidence="7 8" key="1">
    <citation type="submission" date="2020-04" db="EMBL/GenBank/DDBJ databases">
        <title>Perkinsus olseni comparative genomics.</title>
        <authorList>
            <person name="Bogema D.R."/>
        </authorList>
    </citation>
    <scope>NUCLEOTIDE SEQUENCE [LARGE SCALE GENOMIC DNA]</scope>
    <source>
        <strain evidence="7">00978-12</strain>
    </source>
</reference>
<dbReference type="Proteomes" id="UP000541610">
    <property type="component" value="Unassembled WGS sequence"/>
</dbReference>
<dbReference type="GO" id="GO:0006508">
    <property type="term" value="P:proteolysis"/>
    <property type="evidence" value="ECO:0007669"/>
    <property type="project" value="UniProtKB-KW"/>
</dbReference>
<keyword evidence="3" id="KW-0064">Aspartyl protease</keyword>
<dbReference type="GO" id="GO:0004190">
    <property type="term" value="F:aspartic-type endopeptidase activity"/>
    <property type="evidence" value="ECO:0007669"/>
    <property type="project" value="UniProtKB-KW"/>
</dbReference>
<keyword evidence="2" id="KW-0645">Protease</keyword>
<dbReference type="InterPro" id="IPR033121">
    <property type="entry name" value="PEPTIDASE_A1"/>
</dbReference>
<accession>A0A7J6PD74</accession>
<dbReference type="Gene3D" id="2.40.70.10">
    <property type="entry name" value="Acid Proteases"/>
    <property type="match status" value="2"/>
</dbReference>
<dbReference type="Pfam" id="PF00026">
    <property type="entry name" value="Asp"/>
    <property type="match status" value="2"/>
</dbReference>
<protein>
    <recommendedName>
        <fullName evidence="6">Peptidase A1 domain-containing protein</fullName>
    </recommendedName>
</protein>
<proteinExistence type="inferred from homology"/>
<dbReference type="AlphaFoldDB" id="A0A7J6PD74"/>
<dbReference type="InterPro" id="IPR021109">
    <property type="entry name" value="Peptidase_aspartic_dom_sf"/>
</dbReference>
<comment type="caution">
    <text evidence="7">The sequence shown here is derived from an EMBL/GenBank/DDBJ whole genome shotgun (WGS) entry which is preliminary data.</text>
</comment>
<feature type="domain" description="Peptidase A1" evidence="6">
    <location>
        <begin position="46"/>
        <end position="351"/>
    </location>
</feature>
<evidence type="ECO:0000259" key="6">
    <source>
        <dbReference type="PROSITE" id="PS51767"/>
    </source>
</evidence>
<evidence type="ECO:0000256" key="1">
    <source>
        <dbReference type="ARBA" id="ARBA00007447"/>
    </source>
</evidence>
<dbReference type="SUPFAM" id="SSF50630">
    <property type="entry name" value="Acid proteases"/>
    <property type="match status" value="1"/>
</dbReference>
<evidence type="ECO:0000313" key="8">
    <source>
        <dbReference type="Proteomes" id="UP000541610"/>
    </source>
</evidence>
<organism evidence="7 8">
    <name type="scientific">Perkinsus olseni</name>
    <name type="common">Perkinsus atlanticus</name>
    <dbReference type="NCBI Taxonomy" id="32597"/>
    <lineage>
        <taxon>Eukaryota</taxon>
        <taxon>Sar</taxon>
        <taxon>Alveolata</taxon>
        <taxon>Perkinsozoa</taxon>
        <taxon>Perkinsea</taxon>
        <taxon>Perkinsida</taxon>
        <taxon>Perkinsidae</taxon>
        <taxon>Perkinsus</taxon>
    </lineage>
</organism>
<evidence type="ECO:0000256" key="2">
    <source>
        <dbReference type="ARBA" id="ARBA00022670"/>
    </source>
</evidence>
<keyword evidence="5" id="KW-0732">Signal</keyword>
<comment type="similarity">
    <text evidence="1">Belongs to the peptidase A1 family.</text>
</comment>
<name>A0A7J6PD74_PEROL</name>
<gene>
    <name evidence="7" type="ORF">FOZ60_009654</name>
</gene>
<dbReference type="PANTHER" id="PTHR47966:SF51">
    <property type="entry name" value="BETA-SITE APP-CLEAVING ENZYME, ISOFORM A-RELATED"/>
    <property type="match status" value="1"/>
</dbReference>
<evidence type="ECO:0000256" key="3">
    <source>
        <dbReference type="ARBA" id="ARBA00022750"/>
    </source>
</evidence>
<dbReference type="InterPro" id="IPR034164">
    <property type="entry name" value="Pepsin-like_dom"/>
</dbReference>
<dbReference type="PROSITE" id="PS51767">
    <property type="entry name" value="PEPTIDASE_A1"/>
    <property type="match status" value="1"/>
</dbReference>
<evidence type="ECO:0000256" key="4">
    <source>
        <dbReference type="ARBA" id="ARBA00022801"/>
    </source>
</evidence>
<dbReference type="InterPro" id="IPR001461">
    <property type="entry name" value="Aspartic_peptidase_A1"/>
</dbReference>
<keyword evidence="4" id="KW-0378">Hydrolase</keyword>
<dbReference type="CDD" id="cd05471">
    <property type="entry name" value="pepsin_like"/>
    <property type="match status" value="1"/>
</dbReference>
<dbReference type="EMBL" id="JABANP010000039">
    <property type="protein sequence ID" value="KAF4693907.1"/>
    <property type="molecule type" value="Genomic_DNA"/>
</dbReference>
<sequence>MSRVLPIRQRLILLMLTLWGILQEGFGQVLRQLIRRTKFDDSGSSLYAYLVIDNQQLYVIVDTGSAELTAIWKDWYDQVPFTIGCSNLQVGCYACPLGCDSSQTSIFRYGLKEVDVFPWHGTLQLGHNFVGSVDFALIKDQRPPPPSRPAGNILGLAPNSHGQYPSVMAQLHRQSKVSSLTFAIHLGRPPAGSFESNGELLLGGGDEALYVKPLRFVGDGAFLHAINHDLLIDTGTNFLIAPRQYRDFLVKEIEFQASRRARTAVRIVWNPNFKEYVFDCAYAVHLPTITFTLGSGDVPLTIHPAAYSNEITNTCWIAITPSCDNSWILPDKTLFGNYLEFQPQNARVGIAKLK</sequence>
<evidence type="ECO:0000313" key="7">
    <source>
        <dbReference type="EMBL" id="KAF4693907.1"/>
    </source>
</evidence>